<dbReference type="AlphaFoldDB" id="F9WPY4"/>
<evidence type="ECO:0000256" key="1">
    <source>
        <dbReference type="SAM" id="MobiDB-lite"/>
    </source>
</evidence>
<sequence>MCPMFPVMFVLVGVNRSEQLVALCAPACSMLTAWRVCRYRRPRSAPPPQFREAGALTVSRGRGRRRVQRCVARGGRFETSGHAAAKKASCDRRPSGARTTVVPPVAPGTAGASHRAGTGAAWGTKNESVPRASDWRRTLTIARF</sequence>
<proteinExistence type="predicted"/>
<dbReference type="VEuPathDB" id="TriTrypDB:TvY486_0023160"/>
<feature type="region of interest" description="Disordered" evidence="1">
    <location>
        <begin position="82"/>
        <end position="128"/>
    </location>
</feature>
<reference evidence="2 3" key="1">
    <citation type="journal article" date="2012" name="Proc. Natl. Acad. Sci. U.S.A.">
        <title>Antigenic diversity is generated by distinct evolutionary mechanisms in African trypanosome species.</title>
        <authorList>
            <person name="Jackson A.P."/>
            <person name="Berry A."/>
            <person name="Aslett M."/>
            <person name="Allison H.C."/>
            <person name="Burton P."/>
            <person name="Vavrova-Anderson J."/>
            <person name="Brown R."/>
            <person name="Browne H."/>
            <person name="Corton N."/>
            <person name="Hauser H."/>
            <person name="Gamble J."/>
            <person name="Gilderthorp R."/>
            <person name="Marcello L."/>
            <person name="McQuillan J."/>
            <person name="Otto T.D."/>
            <person name="Quail M.A."/>
            <person name="Sanders M.J."/>
            <person name="van Tonder A."/>
            <person name="Ginger M.L."/>
            <person name="Field M.C."/>
            <person name="Barry J.D."/>
            <person name="Hertz-Fowler C."/>
            <person name="Berriman M."/>
        </authorList>
    </citation>
    <scope>NUCLEOTIDE SEQUENCE</scope>
    <source>
        <strain evidence="2 3">Y486</strain>
    </source>
</reference>
<dbReference type="Proteomes" id="UP000009027">
    <property type="component" value="Unassembled WGS sequence"/>
</dbReference>
<protein>
    <submittedName>
        <fullName evidence="2">Uncharacterized protein</fullName>
    </submittedName>
</protein>
<dbReference type="EMBL" id="CAEX01003820">
    <property type="protein sequence ID" value="CCD19611.1"/>
    <property type="molecule type" value="Genomic_DNA"/>
</dbReference>
<keyword evidence="3" id="KW-1185">Reference proteome</keyword>
<evidence type="ECO:0000313" key="2">
    <source>
        <dbReference type="EMBL" id="CCD19611.1"/>
    </source>
</evidence>
<accession>F9WPY4</accession>
<gene>
    <name evidence="2" type="ORF">TvY486_0023160</name>
</gene>
<organism evidence="2 3">
    <name type="scientific">Trypanosoma vivax (strain Y486)</name>
    <dbReference type="NCBI Taxonomy" id="1055687"/>
    <lineage>
        <taxon>Eukaryota</taxon>
        <taxon>Discoba</taxon>
        <taxon>Euglenozoa</taxon>
        <taxon>Kinetoplastea</taxon>
        <taxon>Metakinetoplastina</taxon>
        <taxon>Trypanosomatida</taxon>
        <taxon>Trypanosomatidae</taxon>
        <taxon>Trypanosoma</taxon>
        <taxon>Duttonella</taxon>
    </lineage>
</organism>
<name>F9WPY4_TRYVY</name>
<feature type="non-terminal residue" evidence="2">
    <location>
        <position position="144"/>
    </location>
</feature>
<evidence type="ECO:0000313" key="3">
    <source>
        <dbReference type="Proteomes" id="UP000009027"/>
    </source>
</evidence>